<dbReference type="EMBL" id="JACXVP010000008">
    <property type="protein sequence ID" value="KAG5590509.1"/>
    <property type="molecule type" value="Genomic_DNA"/>
</dbReference>
<evidence type="ECO:0000313" key="1">
    <source>
        <dbReference type="EMBL" id="KAG5590509.1"/>
    </source>
</evidence>
<dbReference type="InterPro" id="IPR044824">
    <property type="entry name" value="MAIN-like"/>
</dbReference>
<dbReference type="PANTHER" id="PTHR46033:SF16">
    <property type="entry name" value="AMINOTRANSFERASE-LIKE PLANT MOBILE DOMAIN-CONTAINING PROTEIN"/>
    <property type="match status" value="1"/>
</dbReference>
<organism evidence="1 2">
    <name type="scientific">Solanum commersonii</name>
    <name type="common">Commerson's wild potato</name>
    <name type="synonym">Commerson's nightshade</name>
    <dbReference type="NCBI Taxonomy" id="4109"/>
    <lineage>
        <taxon>Eukaryota</taxon>
        <taxon>Viridiplantae</taxon>
        <taxon>Streptophyta</taxon>
        <taxon>Embryophyta</taxon>
        <taxon>Tracheophyta</taxon>
        <taxon>Spermatophyta</taxon>
        <taxon>Magnoliopsida</taxon>
        <taxon>eudicotyledons</taxon>
        <taxon>Gunneridae</taxon>
        <taxon>Pentapetalae</taxon>
        <taxon>asterids</taxon>
        <taxon>lamiids</taxon>
        <taxon>Solanales</taxon>
        <taxon>Solanaceae</taxon>
        <taxon>Solanoideae</taxon>
        <taxon>Solaneae</taxon>
        <taxon>Solanum</taxon>
    </lineage>
</organism>
<gene>
    <name evidence="1" type="ORF">H5410_041023</name>
</gene>
<proteinExistence type="predicted"/>
<name>A0A9J5XRU9_SOLCO</name>
<comment type="caution">
    <text evidence="1">The sequence shown here is derived from an EMBL/GenBank/DDBJ whole genome shotgun (WGS) entry which is preliminary data.</text>
</comment>
<reference evidence="1 2" key="1">
    <citation type="submission" date="2020-09" db="EMBL/GenBank/DDBJ databases">
        <title>De no assembly of potato wild relative species, Solanum commersonii.</title>
        <authorList>
            <person name="Cho K."/>
        </authorList>
    </citation>
    <scope>NUCLEOTIDE SEQUENCE [LARGE SCALE GENOMIC DNA]</scope>
    <source>
        <strain evidence="1">LZ3.2</strain>
        <tissue evidence="1">Leaf</tissue>
    </source>
</reference>
<dbReference type="OrthoDB" id="1291298at2759"/>
<accession>A0A9J5XRU9</accession>
<protein>
    <submittedName>
        <fullName evidence="1">Uncharacterized protein</fullName>
    </submittedName>
</protein>
<dbReference type="Proteomes" id="UP000824120">
    <property type="component" value="Chromosome 8"/>
</dbReference>
<evidence type="ECO:0000313" key="2">
    <source>
        <dbReference type="Proteomes" id="UP000824120"/>
    </source>
</evidence>
<dbReference type="GO" id="GO:0010073">
    <property type="term" value="P:meristem maintenance"/>
    <property type="evidence" value="ECO:0007669"/>
    <property type="project" value="InterPro"/>
</dbReference>
<dbReference type="PANTHER" id="PTHR46033">
    <property type="entry name" value="PROTEIN MAIN-LIKE 2"/>
    <property type="match status" value="1"/>
</dbReference>
<dbReference type="AlphaFoldDB" id="A0A9J5XRU9"/>
<sequence length="417" mass="48033">MGLIEQGIIFKYLDFLTRIMQVEPKRDVTEALEVTSSEAYSPKGHIHQQIFQHLNICKVGKKSLDKGWISLQFLYDRYGREDGFKKFGRALNNKGSFETWKKHKRFVFMVALLGAMVFPRRNGKINILLTGVVNVLIEKKNYTIVPMILANIYRFMTVCQKGKSLFERCNILLQLWIVEHFYLPPMVARFIQDLSDYTTSHVERVEKYRCPEGVNARVLHQLGRRQVLPITEDMKDFVSEVGPEVPLPKGLAQKIWDGCLIKGIGTMAGDICKEPIDHEAEMNIKIELATRDYLAENQELRANLELARTALTQQQVGFEEERAKETQRETLLRGQVDLATIRGAQVAELAVSQQQQLRTCDQKIRHLADRTAQMDLDYQEMNHEQFLAEVPEFAEYLMTLVQDIYQSVGGRVRPPSP</sequence>
<keyword evidence="2" id="KW-1185">Reference proteome</keyword>